<feature type="compositionally biased region" description="Polar residues" evidence="5">
    <location>
        <begin position="1"/>
        <end position="11"/>
    </location>
</feature>
<dbReference type="InterPro" id="IPR007343">
    <property type="entry name" value="Uncharacterised_pept_Zn_put"/>
</dbReference>
<comment type="subcellular location">
    <subcellularLocation>
        <location evidence="1">Membrane</location>
        <topology evidence="1">Single-pass membrane protein</topology>
    </subcellularLocation>
</comment>
<evidence type="ECO:0000256" key="6">
    <source>
        <dbReference type="SAM" id="Phobius"/>
    </source>
</evidence>
<feature type="transmembrane region" description="Helical" evidence="6">
    <location>
        <begin position="28"/>
        <end position="46"/>
    </location>
</feature>
<keyword evidence="4 6" id="KW-0472">Membrane</keyword>
<dbReference type="KEGG" id="jli:EXU32_06175"/>
<evidence type="ECO:0000256" key="4">
    <source>
        <dbReference type="ARBA" id="ARBA00023136"/>
    </source>
</evidence>
<sequence length="309" mass="32455">MSINDNASLDTSRMGGGGGGGGRGRGPVIAGGGGIVGLIIAVILVLTGNGDMLGGGGAPQDTGQGQSDQRLAEKCKTGADAKNDRECLMVLGENSLQDFWSDQPDLAKALQDANQQFRGPDKVVVYTGQTQSQCGTASNQVGPFYCPVDEQIFIDTDFFDIMERQLGAQDGVLAELYVLAHEYGHHIQNVYGVLGEAQKDPQGADSGAVRVELMADCFAGMWIQHATETKDAQGQALLTDISDADVTNAMGAAKSVGDDEIQKKSGGGVQPESWTHGSAKARQAWLLRGMNATSVNQCDTFEVSDPNNI</sequence>
<evidence type="ECO:0000256" key="2">
    <source>
        <dbReference type="ARBA" id="ARBA00022692"/>
    </source>
</evidence>
<dbReference type="Proteomes" id="UP000290408">
    <property type="component" value="Chromosome"/>
</dbReference>
<dbReference type="PANTHER" id="PTHR30168:SF0">
    <property type="entry name" value="INNER MEMBRANE PROTEIN"/>
    <property type="match status" value="1"/>
</dbReference>
<evidence type="ECO:0000256" key="3">
    <source>
        <dbReference type="ARBA" id="ARBA00022989"/>
    </source>
</evidence>
<dbReference type="OrthoDB" id="9774900at2"/>
<reference evidence="7 8" key="1">
    <citation type="submission" date="2019-02" db="EMBL/GenBank/DDBJ databases">
        <title>Genomic data mining of an Antarctic deep-sea actinobacterium, Janibacterlimosus P3-3-X1.</title>
        <authorList>
            <person name="Liao L."/>
            <person name="Chen B."/>
        </authorList>
    </citation>
    <scope>NUCLEOTIDE SEQUENCE [LARGE SCALE GENOMIC DNA]</scope>
    <source>
        <strain evidence="7 8">P3-3-X1</strain>
    </source>
</reference>
<dbReference type="STRING" id="1216970.GCA_001570985_00007"/>
<evidence type="ECO:0000313" key="8">
    <source>
        <dbReference type="Proteomes" id="UP000290408"/>
    </source>
</evidence>
<evidence type="ECO:0000256" key="1">
    <source>
        <dbReference type="ARBA" id="ARBA00004167"/>
    </source>
</evidence>
<dbReference type="EMBL" id="CP036164">
    <property type="protein sequence ID" value="QBF45879.1"/>
    <property type="molecule type" value="Genomic_DNA"/>
</dbReference>
<evidence type="ECO:0000256" key="5">
    <source>
        <dbReference type="SAM" id="MobiDB-lite"/>
    </source>
</evidence>
<protein>
    <recommendedName>
        <fullName evidence="9">Neutral zinc metallopeptidase</fullName>
    </recommendedName>
</protein>
<dbReference type="GO" id="GO:0016020">
    <property type="term" value="C:membrane"/>
    <property type="evidence" value="ECO:0007669"/>
    <property type="project" value="UniProtKB-SubCell"/>
</dbReference>
<feature type="region of interest" description="Disordered" evidence="5">
    <location>
        <begin position="1"/>
        <end position="22"/>
    </location>
</feature>
<organism evidence="7 8">
    <name type="scientific">Janibacter limosus</name>
    <dbReference type="NCBI Taxonomy" id="53458"/>
    <lineage>
        <taxon>Bacteria</taxon>
        <taxon>Bacillati</taxon>
        <taxon>Actinomycetota</taxon>
        <taxon>Actinomycetes</taxon>
        <taxon>Micrococcales</taxon>
        <taxon>Intrasporangiaceae</taxon>
        <taxon>Janibacter</taxon>
    </lineage>
</organism>
<keyword evidence="3 6" id="KW-1133">Transmembrane helix</keyword>
<proteinExistence type="predicted"/>
<evidence type="ECO:0008006" key="9">
    <source>
        <dbReference type="Google" id="ProtNLM"/>
    </source>
</evidence>
<name>A0A4P6MSB4_9MICO</name>
<accession>A0A4P6MSB4</accession>
<keyword evidence="2 6" id="KW-0812">Transmembrane</keyword>
<dbReference type="Pfam" id="PF04228">
    <property type="entry name" value="Zn_peptidase"/>
    <property type="match status" value="1"/>
</dbReference>
<keyword evidence="8" id="KW-1185">Reference proteome</keyword>
<feature type="region of interest" description="Disordered" evidence="5">
    <location>
        <begin position="255"/>
        <end position="276"/>
    </location>
</feature>
<dbReference type="PANTHER" id="PTHR30168">
    <property type="entry name" value="PUTATIVE MEMBRANE PROTEIN YPFJ"/>
    <property type="match status" value="1"/>
</dbReference>
<dbReference type="SUPFAM" id="SSF55486">
    <property type="entry name" value="Metalloproteases ('zincins'), catalytic domain"/>
    <property type="match status" value="1"/>
</dbReference>
<evidence type="ECO:0000313" key="7">
    <source>
        <dbReference type="EMBL" id="QBF45879.1"/>
    </source>
</evidence>
<dbReference type="RefSeq" id="WP_130629109.1">
    <property type="nucleotide sequence ID" value="NZ_CP036164.1"/>
</dbReference>
<gene>
    <name evidence="7" type="ORF">EXU32_06175</name>
</gene>
<dbReference type="AlphaFoldDB" id="A0A4P6MSB4"/>